<evidence type="ECO:0000256" key="1">
    <source>
        <dbReference type="SAM" id="MobiDB-lite"/>
    </source>
</evidence>
<organism evidence="2 3">
    <name type="scientific">Nannocystis punicea</name>
    <dbReference type="NCBI Taxonomy" id="2995304"/>
    <lineage>
        <taxon>Bacteria</taxon>
        <taxon>Pseudomonadati</taxon>
        <taxon>Myxococcota</taxon>
        <taxon>Polyangia</taxon>
        <taxon>Nannocystales</taxon>
        <taxon>Nannocystaceae</taxon>
        <taxon>Nannocystis</taxon>
    </lineage>
</organism>
<keyword evidence="3" id="KW-1185">Reference proteome</keyword>
<evidence type="ECO:0000313" key="2">
    <source>
        <dbReference type="EMBL" id="WAS91518.1"/>
    </source>
</evidence>
<dbReference type="EMBL" id="CP114040">
    <property type="protein sequence ID" value="WAS91518.1"/>
    <property type="molecule type" value="Genomic_DNA"/>
</dbReference>
<dbReference type="SUPFAM" id="SSF53300">
    <property type="entry name" value="vWA-like"/>
    <property type="match status" value="1"/>
</dbReference>
<accession>A0ABY7GX51</accession>
<dbReference type="InterPro" id="IPR036465">
    <property type="entry name" value="vWFA_dom_sf"/>
</dbReference>
<gene>
    <name evidence="2" type="ORF">O0S08_35495</name>
</gene>
<feature type="compositionally biased region" description="Basic and acidic residues" evidence="1">
    <location>
        <begin position="305"/>
        <end position="321"/>
    </location>
</feature>
<proteinExistence type="predicted"/>
<reference evidence="2" key="1">
    <citation type="submission" date="2022-11" db="EMBL/GenBank/DDBJ databases">
        <title>Minimal conservation of predation-associated metabolite biosynthetic gene clusters underscores biosynthetic potential of Myxococcota including descriptions for ten novel species: Archangium lansinium sp. nov., Myxococcus landrumus sp. nov., Nannocystis bai.</title>
        <authorList>
            <person name="Ahearne A."/>
            <person name="Stevens C."/>
            <person name="Dowd S."/>
        </authorList>
    </citation>
    <scope>NUCLEOTIDE SEQUENCE</scope>
    <source>
        <strain evidence="2">Fl3</strain>
    </source>
</reference>
<feature type="region of interest" description="Disordered" evidence="1">
    <location>
        <begin position="296"/>
        <end position="341"/>
    </location>
</feature>
<dbReference type="Gene3D" id="3.40.50.410">
    <property type="entry name" value="von Willebrand factor, type A domain"/>
    <property type="match status" value="1"/>
</dbReference>
<protein>
    <submittedName>
        <fullName evidence="2">VWA domain-containing protein</fullName>
    </submittedName>
</protein>
<evidence type="ECO:0000313" key="3">
    <source>
        <dbReference type="Proteomes" id="UP001164459"/>
    </source>
</evidence>
<name>A0ABY7GX51_9BACT</name>
<dbReference type="Proteomes" id="UP001164459">
    <property type="component" value="Chromosome"/>
</dbReference>
<sequence length="703" mass="73711">MSRTPHTPDPTTLSERVADHAAALSDLIAGAGRSDDIFSAGAPATGLDLVFWDPSTYRFNSASDWNQWRYIPDGLGGQIGVRFSVAPGFGTWNWDSFGGKAPAGSIGDATGTTSFGKNQMAGFTSASVNGIRMQTNTQFTGAHHNYIVELDFSQYKGSAAGGKDGVAGANTFFGVSDIYAGLTYAKTVVSVTGTLADGSAASPSGWQVFNGGAVGAFGTGNQPSAQLGLDKGVLQGTSTPAPGGTPNSIDTVMGLVRLDAAGYKTLRLSYDIYPVGGNRSPRTDFSALYVATAFPRQPAQPADPPKADPPKADPPKADLPKADPPSQPAKPAKECDLPEGAAPVKPTVVISDSNKKPGASTSYTFAVRGPDGSVTGKGCFTYTTPADGGEPQLSAFYYHDKVSGTVTQSDVQTFHFSQDEPRRFAFVGRTPARGVCSLHVDTTLPAQLTGIGGEGPAFYLDKTLEGPTPTTVTKESDVVPAVDLVVVIDSSVSMKDEAEALSQAVSAAIESARKNCPSDLRVTYLGIEGTFKNTKFDTTVKNYLVGTARADESALHGRKKGTVAGGGAQEDGARAIEDVTLHFDWRADARRAIFFLGDEAFEGGELDVDQEDIDAANRSIAAAKQGGVRVHTYLGTSSAKEKQRKPLESEYARVASETGGQAFTHKDALGGFQALLEKVICGSKVSTTETSDFCCCQQYVEEP</sequence>
<dbReference type="RefSeq" id="WP_269033880.1">
    <property type="nucleotide sequence ID" value="NZ_CP114040.1"/>
</dbReference>